<keyword evidence="6" id="KW-1015">Disulfide bond</keyword>
<accession>A0A8H6EZ37</accession>
<reference evidence="9 10" key="1">
    <citation type="journal article" date="2020" name="Appl. Microbiol. Biotechnol.">
        <title>Targeted gene deletion in Brettanomyces bruxellensis with an expression-free CRISPR-Cas9 system.</title>
        <authorList>
            <person name="Varela C."/>
            <person name="Bartel C."/>
            <person name="Onetto C."/>
            <person name="Borneman A."/>
        </authorList>
    </citation>
    <scope>NUCLEOTIDE SEQUENCE [LARGE SCALE GENOMIC DNA]</scope>
    <source>
        <strain evidence="9 10">AWRI1613</strain>
    </source>
</reference>
<dbReference type="Proteomes" id="UP000568158">
    <property type="component" value="Unassembled WGS sequence"/>
</dbReference>
<dbReference type="GO" id="GO:0005507">
    <property type="term" value="F:copper ion binding"/>
    <property type="evidence" value="ECO:0007669"/>
    <property type="project" value="InterPro"/>
</dbReference>
<evidence type="ECO:0000256" key="3">
    <source>
        <dbReference type="ARBA" id="ARBA00022723"/>
    </source>
</evidence>
<dbReference type="AlphaFoldDB" id="A0A8H6EZ37"/>
<keyword evidence="7" id="KW-0143">Chaperone</keyword>
<evidence type="ECO:0000256" key="7">
    <source>
        <dbReference type="ARBA" id="ARBA00023186"/>
    </source>
</evidence>
<evidence type="ECO:0000256" key="8">
    <source>
        <dbReference type="PIRSR" id="PIRSR607745-1"/>
    </source>
</evidence>
<dbReference type="GO" id="GO:0005758">
    <property type="term" value="C:mitochondrial intermembrane space"/>
    <property type="evidence" value="ECO:0007669"/>
    <property type="project" value="UniProtKB-SubCell"/>
</dbReference>
<keyword evidence="5" id="KW-0496">Mitochondrion</keyword>
<dbReference type="InterPro" id="IPR009069">
    <property type="entry name" value="Cys_alpha_HP_mot_SF"/>
</dbReference>
<comment type="similarity">
    <text evidence="2">Belongs to the COX17 family.</text>
</comment>
<evidence type="ECO:0000256" key="4">
    <source>
        <dbReference type="ARBA" id="ARBA00023008"/>
    </source>
</evidence>
<organism evidence="9 10">
    <name type="scientific">Dekkera bruxellensis</name>
    <name type="common">Brettanomyces custersii</name>
    <dbReference type="NCBI Taxonomy" id="5007"/>
    <lineage>
        <taxon>Eukaryota</taxon>
        <taxon>Fungi</taxon>
        <taxon>Dikarya</taxon>
        <taxon>Ascomycota</taxon>
        <taxon>Saccharomycotina</taxon>
        <taxon>Pichiomycetes</taxon>
        <taxon>Pichiales</taxon>
        <taxon>Pichiaceae</taxon>
        <taxon>Brettanomyces</taxon>
    </lineage>
</organism>
<comment type="subcellular location">
    <subcellularLocation>
        <location evidence="1">Mitochondrion intermembrane space</location>
    </subcellularLocation>
</comment>
<evidence type="ECO:0000313" key="9">
    <source>
        <dbReference type="EMBL" id="KAF6015624.1"/>
    </source>
</evidence>
<sequence>MWFSWGKDKKDNCHCDKQEKCDMKKCDMKKCDDKKCDMKKDDGKPKPCCVCLDEKDARDKCILLKGNESPDCEELVAKYKKCMAGYGFKI</sequence>
<dbReference type="SUPFAM" id="SSF47072">
    <property type="entry name" value="Cysteine alpha-hairpin motif"/>
    <property type="match status" value="1"/>
</dbReference>
<keyword evidence="3 8" id="KW-0479">Metal-binding</keyword>
<dbReference type="GO" id="GO:0016531">
    <property type="term" value="F:copper chaperone activity"/>
    <property type="evidence" value="ECO:0007669"/>
    <property type="project" value="InterPro"/>
</dbReference>
<evidence type="ECO:0000256" key="1">
    <source>
        <dbReference type="ARBA" id="ARBA00004569"/>
    </source>
</evidence>
<proteinExistence type="inferred from homology"/>
<evidence type="ECO:0000256" key="6">
    <source>
        <dbReference type="ARBA" id="ARBA00023157"/>
    </source>
</evidence>
<comment type="caution">
    <text evidence="9">The sequence shown here is derived from an EMBL/GenBank/DDBJ whole genome shotgun (WGS) entry which is preliminary data.</text>
</comment>
<dbReference type="InterPro" id="IPR007745">
    <property type="entry name" value="Cyt_c_oxidase_Cu-chaperone"/>
</dbReference>
<name>A0A8H6EZ37_DEKBR</name>
<dbReference type="Gene3D" id="1.10.287.1130">
    <property type="entry name" value="CytochromE C oxidase copper chaperone"/>
    <property type="match status" value="1"/>
</dbReference>
<keyword evidence="4 8" id="KW-0186">Copper</keyword>
<evidence type="ECO:0008006" key="11">
    <source>
        <dbReference type="Google" id="ProtNLM"/>
    </source>
</evidence>
<evidence type="ECO:0000256" key="5">
    <source>
        <dbReference type="ARBA" id="ARBA00023128"/>
    </source>
</evidence>
<dbReference type="PROSITE" id="PS51808">
    <property type="entry name" value="CHCH"/>
    <property type="match status" value="1"/>
</dbReference>
<feature type="binding site" evidence="8">
    <location>
        <position position="48"/>
    </location>
    <ligand>
        <name>Cu cation</name>
        <dbReference type="ChEBI" id="CHEBI:23378"/>
    </ligand>
</feature>
<dbReference type="EMBL" id="JABCYN010000009">
    <property type="protein sequence ID" value="KAF6015624.1"/>
    <property type="molecule type" value="Genomic_DNA"/>
</dbReference>
<gene>
    <name evidence="9" type="ORF">HII12_000784</name>
</gene>
<protein>
    <recommendedName>
        <fullName evidence="11">Cytochrome c oxidase copper chaperone</fullName>
    </recommendedName>
</protein>
<evidence type="ECO:0000313" key="10">
    <source>
        <dbReference type="Proteomes" id="UP000568158"/>
    </source>
</evidence>
<evidence type="ECO:0000256" key="2">
    <source>
        <dbReference type="ARBA" id="ARBA00009241"/>
    </source>
</evidence>
<dbReference type="Pfam" id="PF05051">
    <property type="entry name" value="COX17"/>
    <property type="match status" value="1"/>
</dbReference>
<feature type="binding site" evidence="8">
    <location>
        <position position="49"/>
    </location>
    <ligand>
        <name>Cu cation</name>
        <dbReference type="ChEBI" id="CHEBI:23378"/>
    </ligand>
</feature>